<dbReference type="InterPro" id="IPR052433">
    <property type="entry name" value="X-Pro_dipept-like"/>
</dbReference>
<evidence type="ECO:0000259" key="6">
    <source>
        <dbReference type="SMART" id="SM01011"/>
    </source>
</evidence>
<dbReference type="Pfam" id="PF00557">
    <property type="entry name" value="Peptidase_M24"/>
    <property type="match status" value="1"/>
</dbReference>
<evidence type="ECO:0000256" key="2">
    <source>
        <dbReference type="ARBA" id="ARBA00008766"/>
    </source>
</evidence>
<dbReference type="Pfam" id="PF05195">
    <property type="entry name" value="AMP_N"/>
    <property type="match status" value="1"/>
</dbReference>
<evidence type="ECO:0000256" key="1">
    <source>
        <dbReference type="ARBA" id="ARBA00001936"/>
    </source>
</evidence>
<dbReference type="Proteomes" id="UP001497383">
    <property type="component" value="Chromosome 2"/>
</dbReference>
<dbReference type="RefSeq" id="XP_066828200.1">
    <property type="nucleotide sequence ID" value="XM_066971131.1"/>
</dbReference>
<sequence length="482" mass="54638">MSEGPASLIGKKYPAKKHAQNVLKLFIKSRNSTDPNPVNFFISGEDLVLYKYSDQSKPFRQDRYFFYLSGCNIPGAHVLYNGKEDKLTLYLPDVDKEDIMWSGLPLSKEEAAKKYDADEIKYAADIEQDLKNLANSGSGSGKGGALTTDLNPCNAQFTAYLSEKDKDFLFALDESRAFKDDYELELMKHAAKITDNCHLAVMSALPIETKETHIHAEFMYHALRQGSKNQSYDPICCSGETCSTLHWVKNDGEITPEKHSILIDAGAEWECYASDVTRCFPVNGDWTKEHLDIYNLVLKMQSEAYKLMKPGANWEDLHLRAHKVLIEGFLELGIFKKEYSVEEIFKAKGSARFFPHGLGHMLGMDTHDTAGYANYSDPDPLLCYLRIRRKLEPNMVVTNEPGCYFSPFLLEETLNNPETSKFIDRQVLDKYWYVGGVRIEDDVLITKDGYEVYTKITKDPEEISKIVKAGLAKGKEGFHIVV</sequence>
<dbReference type="SMART" id="SM01011">
    <property type="entry name" value="AMP_N"/>
    <property type="match status" value="1"/>
</dbReference>
<evidence type="ECO:0000256" key="5">
    <source>
        <dbReference type="ARBA" id="ARBA00023211"/>
    </source>
</evidence>
<dbReference type="InterPro" id="IPR007865">
    <property type="entry name" value="Aminopep_P_N"/>
</dbReference>
<dbReference type="PANTHER" id="PTHR43226">
    <property type="entry name" value="XAA-PRO AMINOPEPTIDASE 3"/>
    <property type="match status" value="1"/>
</dbReference>
<comment type="cofactor">
    <cofactor evidence="1">
        <name>Mn(2+)</name>
        <dbReference type="ChEBI" id="CHEBI:29035"/>
    </cofactor>
</comment>
<dbReference type="InterPro" id="IPR036005">
    <property type="entry name" value="Creatinase/aminopeptidase-like"/>
</dbReference>
<evidence type="ECO:0000256" key="4">
    <source>
        <dbReference type="ARBA" id="ARBA00022801"/>
    </source>
</evidence>
<keyword evidence="4" id="KW-0378">Hydrolase</keyword>
<proteinExistence type="inferred from homology"/>
<protein>
    <recommendedName>
        <fullName evidence="6">Aminopeptidase P N-terminal domain-containing protein</fullName>
    </recommendedName>
</protein>
<dbReference type="PANTHER" id="PTHR43226:SF1">
    <property type="entry name" value="XAA-PRO DIPEPTIDASE"/>
    <property type="match status" value="1"/>
</dbReference>
<reference evidence="7 8" key="1">
    <citation type="submission" date="2024-03" db="EMBL/GenBank/DDBJ databases">
        <authorList>
            <person name="Brejova B."/>
        </authorList>
    </citation>
    <scope>NUCLEOTIDE SEQUENCE [LARGE SCALE GENOMIC DNA]</scope>
    <source>
        <strain evidence="7 8">CBS 14171</strain>
    </source>
</reference>
<dbReference type="Gene3D" id="3.40.350.10">
    <property type="entry name" value="Creatinase/prolidase N-terminal domain"/>
    <property type="match status" value="1"/>
</dbReference>
<dbReference type="GeneID" id="92206458"/>
<accession>A0ABP0ZHD0</accession>
<keyword evidence="3" id="KW-0479">Metal-binding</keyword>
<evidence type="ECO:0000256" key="3">
    <source>
        <dbReference type="ARBA" id="ARBA00022723"/>
    </source>
</evidence>
<dbReference type="Gene3D" id="3.90.230.10">
    <property type="entry name" value="Creatinase/methionine aminopeptidase superfamily"/>
    <property type="match status" value="1"/>
</dbReference>
<evidence type="ECO:0000313" key="7">
    <source>
        <dbReference type="EMBL" id="CAK9436740.1"/>
    </source>
</evidence>
<dbReference type="EMBL" id="OZ022406">
    <property type="protein sequence ID" value="CAK9436740.1"/>
    <property type="molecule type" value="Genomic_DNA"/>
</dbReference>
<dbReference type="CDD" id="cd01087">
    <property type="entry name" value="Prolidase"/>
    <property type="match status" value="1"/>
</dbReference>
<comment type="similarity">
    <text evidence="2">Belongs to the peptidase M24B family.</text>
</comment>
<keyword evidence="5" id="KW-0464">Manganese</keyword>
<organism evidence="7 8">
    <name type="scientific">Lodderomyces beijingensis</name>
    <dbReference type="NCBI Taxonomy" id="1775926"/>
    <lineage>
        <taxon>Eukaryota</taxon>
        <taxon>Fungi</taxon>
        <taxon>Dikarya</taxon>
        <taxon>Ascomycota</taxon>
        <taxon>Saccharomycotina</taxon>
        <taxon>Pichiomycetes</taxon>
        <taxon>Debaryomycetaceae</taxon>
        <taxon>Candida/Lodderomyces clade</taxon>
        <taxon>Lodderomyces</taxon>
    </lineage>
</organism>
<gene>
    <name evidence="7" type="ORF">LODBEIA_P12620</name>
</gene>
<dbReference type="InterPro" id="IPR000994">
    <property type="entry name" value="Pept_M24"/>
</dbReference>
<dbReference type="SUPFAM" id="SSF53092">
    <property type="entry name" value="Creatinase/prolidase N-terminal domain"/>
    <property type="match status" value="1"/>
</dbReference>
<feature type="domain" description="Aminopeptidase P N-terminal" evidence="6">
    <location>
        <begin position="13"/>
        <end position="139"/>
    </location>
</feature>
<evidence type="ECO:0000313" key="8">
    <source>
        <dbReference type="Proteomes" id="UP001497383"/>
    </source>
</evidence>
<dbReference type="SUPFAM" id="SSF55920">
    <property type="entry name" value="Creatinase/aminopeptidase"/>
    <property type="match status" value="1"/>
</dbReference>
<name>A0ABP0ZHD0_9ASCO</name>
<dbReference type="InterPro" id="IPR029149">
    <property type="entry name" value="Creatin/AminoP/Spt16_N"/>
</dbReference>
<keyword evidence="8" id="KW-1185">Reference proteome</keyword>